<comment type="caution">
    <text evidence="2">The sequence shown here is derived from an EMBL/GenBank/DDBJ whole genome shotgun (WGS) entry which is preliminary data.</text>
</comment>
<sequence length="107" mass="12414">MFYLFICYLITSCFRAAKYYKSVTQVNQLQDLGNLLRTANKVLVKVSGNVSSDTPINCKLSGLRGVIVEEKLMTFQAYQNFLMQNDEGKWIQDEKLMLSTNREVPWY</sequence>
<dbReference type="GO" id="GO:0004842">
    <property type="term" value="F:ubiquitin-protein transferase activity"/>
    <property type="evidence" value="ECO:0007669"/>
    <property type="project" value="InterPro"/>
</dbReference>
<evidence type="ECO:0000313" key="3">
    <source>
        <dbReference type="Proteomes" id="UP001206925"/>
    </source>
</evidence>
<keyword evidence="1" id="KW-0732">Signal</keyword>
<dbReference type="PANTHER" id="PTHR47568:SF2">
    <property type="entry name" value="E3 UBIQUITIN-PROTEIN LIGASE SP1-RELATED"/>
    <property type="match status" value="1"/>
</dbReference>
<keyword evidence="3" id="KW-1185">Reference proteome</keyword>
<proteinExistence type="predicted"/>
<dbReference type="PANTHER" id="PTHR47568">
    <property type="match status" value="1"/>
</dbReference>
<evidence type="ECO:0000256" key="1">
    <source>
        <dbReference type="SAM" id="SignalP"/>
    </source>
</evidence>
<dbReference type="AlphaFoldDB" id="A0AAD5GR61"/>
<evidence type="ECO:0000313" key="2">
    <source>
        <dbReference type="EMBL" id="KAI7748978.1"/>
    </source>
</evidence>
<dbReference type="GO" id="GO:0016567">
    <property type="term" value="P:protein ubiquitination"/>
    <property type="evidence" value="ECO:0007669"/>
    <property type="project" value="InterPro"/>
</dbReference>
<accession>A0AAD5GR61</accession>
<protein>
    <submittedName>
        <fullName evidence="2">Uncharacterized protein</fullName>
    </submittedName>
</protein>
<organism evidence="2 3">
    <name type="scientific">Ambrosia artemisiifolia</name>
    <name type="common">Common ragweed</name>
    <dbReference type="NCBI Taxonomy" id="4212"/>
    <lineage>
        <taxon>Eukaryota</taxon>
        <taxon>Viridiplantae</taxon>
        <taxon>Streptophyta</taxon>
        <taxon>Embryophyta</taxon>
        <taxon>Tracheophyta</taxon>
        <taxon>Spermatophyta</taxon>
        <taxon>Magnoliopsida</taxon>
        <taxon>eudicotyledons</taxon>
        <taxon>Gunneridae</taxon>
        <taxon>Pentapetalae</taxon>
        <taxon>asterids</taxon>
        <taxon>campanulids</taxon>
        <taxon>Asterales</taxon>
        <taxon>Asteraceae</taxon>
        <taxon>Asteroideae</taxon>
        <taxon>Heliantheae alliance</taxon>
        <taxon>Heliantheae</taxon>
        <taxon>Ambrosia</taxon>
    </lineage>
</organism>
<feature type="non-terminal residue" evidence="2">
    <location>
        <position position="107"/>
    </location>
</feature>
<feature type="signal peptide" evidence="1">
    <location>
        <begin position="1"/>
        <end position="16"/>
    </location>
</feature>
<gene>
    <name evidence="2" type="ORF">M8C21_033895</name>
</gene>
<dbReference type="Proteomes" id="UP001206925">
    <property type="component" value="Unassembled WGS sequence"/>
</dbReference>
<feature type="chain" id="PRO_5042225824" evidence="1">
    <location>
        <begin position="17"/>
        <end position="107"/>
    </location>
</feature>
<name>A0AAD5GR61_AMBAR</name>
<dbReference type="InterPro" id="IPR044231">
    <property type="entry name" value="SP1/SPL1"/>
</dbReference>
<dbReference type="EMBL" id="JAMZMK010006419">
    <property type="protein sequence ID" value="KAI7748978.1"/>
    <property type="molecule type" value="Genomic_DNA"/>
</dbReference>
<reference evidence="2" key="1">
    <citation type="submission" date="2022-06" db="EMBL/GenBank/DDBJ databases">
        <title>Uncovering the hologenomic basis of an extraordinary plant invasion.</title>
        <authorList>
            <person name="Bieker V.C."/>
            <person name="Martin M.D."/>
            <person name="Gilbert T."/>
            <person name="Hodgins K."/>
            <person name="Battlay P."/>
            <person name="Petersen B."/>
            <person name="Wilson J."/>
        </authorList>
    </citation>
    <scope>NUCLEOTIDE SEQUENCE</scope>
    <source>
        <strain evidence="2">AA19_3_7</strain>
        <tissue evidence="2">Leaf</tissue>
    </source>
</reference>